<dbReference type="SUPFAM" id="SSF53335">
    <property type="entry name" value="S-adenosyl-L-methionine-dependent methyltransferases"/>
    <property type="match status" value="1"/>
</dbReference>
<feature type="domain" description="Methyltransferase" evidence="1">
    <location>
        <begin position="45"/>
        <end position="134"/>
    </location>
</feature>
<dbReference type="Proteomes" id="UP000062912">
    <property type="component" value="Unassembled WGS sequence"/>
</dbReference>
<dbReference type="AlphaFoldDB" id="A0A132ED42"/>
<dbReference type="InterPro" id="IPR041698">
    <property type="entry name" value="Methyltransf_25"/>
</dbReference>
<name>A0A132ED42_9BURK</name>
<evidence type="ECO:0000259" key="1">
    <source>
        <dbReference type="Pfam" id="PF13649"/>
    </source>
</evidence>
<dbReference type="Gene3D" id="3.40.50.150">
    <property type="entry name" value="Vaccinia Virus protein VP39"/>
    <property type="match status" value="1"/>
</dbReference>
<evidence type="ECO:0000313" key="2">
    <source>
        <dbReference type="EMBL" id="KWF24054.1"/>
    </source>
</evidence>
<protein>
    <submittedName>
        <fullName evidence="2">SAM-dependent methyltransferase</fullName>
    </submittedName>
</protein>
<dbReference type="RefSeq" id="WP_060245168.1">
    <property type="nucleotide sequence ID" value="NZ_LPJR01000059.1"/>
</dbReference>
<comment type="caution">
    <text evidence="2">The sequence shown here is derived from an EMBL/GenBank/DDBJ whole genome shotgun (WGS) entry which is preliminary data.</text>
</comment>
<accession>A0A132ED42</accession>
<reference evidence="2 3" key="1">
    <citation type="submission" date="2015-11" db="EMBL/GenBank/DDBJ databases">
        <title>Expanding the genomic diversity of Burkholderia species for the development of highly accurate diagnostics.</title>
        <authorList>
            <person name="Sahl J."/>
            <person name="Keim P."/>
            <person name="Wagner D."/>
        </authorList>
    </citation>
    <scope>NUCLEOTIDE SEQUENCE [LARGE SCALE GENOMIC DNA]</scope>
    <source>
        <strain evidence="2 3">MSMB368WGS</strain>
    </source>
</reference>
<dbReference type="EMBL" id="LPJR01000059">
    <property type="protein sequence ID" value="KWF24054.1"/>
    <property type="molecule type" value="Genomic_DNA"/>
</dbReference>
<dbReference type="Pfam" id="PF13649">
    <property type="entry name" value="Methyltransf_25"/>
    <property type="match status" value="1"/>
</dbReference>
<dbReference type="InterPro" id="IPR029063">
    <property type="entry name" value="SAM-dependent_MTases_sf"/>
</dbReference>
<keyword evidence="2" id="KW-0489">Methyltransferase</keyword>
<keyword evidence="2" id="KW-0808">Transferase</keyword>
<dbReference type="CDD" id="cd02440">
    <property type="entry name" value="AdoMet_MTases"/>
    <property type="match status" value="1"/>
</dbReference>
<dbReference type="GO" id="GO:0032259">
    <property type="term" value="P:methylation"/>
    <property type="evidence" value="ECO:0007669"/>
    <property type="project" value="UniProtKB-KW"/>
</dbReference>
<organism evidence="2 3">
    <name type="scientific">Burkholderia pseudomultivorans</name>
    <dbReference type="NCBI Taxonomy" id="1207504"/>
    <lineage>
        <taxon>Bacteria</taxon>
        <taxon>Pseudomonadati</taxon>
        <taxon>Pseudomonadota</taxon>
        <taxon>Betaproteobacteria</taxon>
        <taxon>Burkholderiales</taxon>
        <taxon>Burkholderiaceae</taxon>
        <taxon>Burkholderia</taxon>
        <taxon>Burkholderia cepacia complex</taxon>
    </lineage>
</organism>
<dbReference type="GO" id="GO:0008168">
    <property type="term" value="F:methyltransferase activity"/>
    <property type="evidence" value="ECO:0007669"/>
    <property type="project" value="UniProtKB-KW"/>
</dbReference>
<dbReference type="OrthoDB" id="7348755at2"/>
<sequence>MVDRPTLDAYDAHAAQYAQDWLDQAPPDDMYALLEQYFSPGPTADVGCGAGRDTAWLTQRGFDARGYDASAALLDEARRRHPQLRFEQAALPALAGVPSGAFRNVLCETVVMHLEPADAVAAATRLADLLMPGGTLYLSWRVAGSGALRDERGRLYTPLDAARMRAALGAGVRVIDEHEVVSASSGKRVHRLIARKADAALIRDSAPLPS</sequence>
<proteinExistence type="predicted"/>
<evidence type="ECO:0000313" key="3">
    <source>
        <dbReference type="Proteomes" id="UP000062912"/>
    </source>
</evidence>
<gene>
    <name evidence="2" type="ORF">WT56_25005</name>
</gene>